<organism evidence="2">
    <name type="scientific">Perkinsus marinus (strain ATCC 50983 / TXsc)</name>
    <dbReference type="NCBI Taxonomy" id="423536"/>
    <lineage>
        <taxon>Eukaryota</taxon>
        <taxon>Sar</taxon>
        <taxon>Alveolata</taxon>
        <taxon>Perkinsozoa</taxon>
        <taxon>Perkinsea</taxon>
        <taxon>Perkinsida</taxon>
        <taxon>Perkinsidae</taxon>
        <taxon>Perkinsus</taxon>
    </lineage>
</organism>
<evidence type="ECO:0000313" key="2">
    <source>
        <dbReference type="Proteomes" id="UP000007800"/>
    </source>
</evidence>
<dbReference type="InParanoid" id="C5KEG1"/>
<gene>
    <name evidence="1" type="ORF">Pmar_PMAR009533</name>
</gene>
<dbReference type="Proteomes" id="UP000007800">
    <property type="component" value="Unassembled WGS sequence"/>
</dbReference>
<dbReference type="AlphaFoldDB" id="C5KEG1"/>
<keyword evidence="2" id="KW-1185">Reference proteome</keyword>
<accession>C5KEG1</accession>
<reference evidence="1 2" key="1">
    <citation type="submission" date="2008-07" db="EMBL/GenBank/DDBJ databases">
        <authorList>
            <person name="El-Sayed N."/>
            <person name="Caler E."/>
            <person name="Inman J."/>
            <person name="Amedeo P."/>
            <person name="Hass B."/>
            <person name="Wortman J."/>
        </authorList>
    </citation>
    <scope>NUCLEOTIDE SEQUENCE [LARGE SCALE GENOMIC DNA]</scope>
    <source>
        <strain evidence="2">ATCC 50983 / TXsc</strain>
    </source>
</reference>
<protein>
    <submittedName>
        <fullName evidence="1">Uncharacterized protein</fullName>
    </submittedName>
</protein>
<sequence length="162" mass="17880">MIRFSKPRAGGILTVKELKCLVRASRTEYVPSSSLGYVFPEGLTRFKMVLNPAFEGAPQQAEFYAIQTTNRLSESLRLLYIGRVGMGVQPPPGNATSLLQPISKALCEMIDKEIGALREDTEDALLKDVPFMAVQFNDGENPIVKRLCLVGRSLQNGYNLSV</sequence>
<proteinExistence type="predicted"/>
<name>C5KEG1_PERM5</name>
<evidence type="ECO:0000313" key="1">
    <source>
        <dbReference type="EMBL" id="EER17099.1"/>
    </source>
</evidence>
<dbReference type="EMBL" id="GG672330">
    <property type="protein sequence ID" value="EER17099.1"/>
    <property type="molecule type" value="Genomic_DNA"/>
</dbReference>
<dbReference type="RefSeq" id="XP_002785303.1">
    <property type="nucleotide sequence ID" value="XM_002785257.1"/>
</dbReference>
<dbReference type="OrthoDB" id="10320403at2759"/>
<dbReference type="GeneID" id="9053221"/>